<dbReference type="PROSITE" id="PS50004">
    <property type="entry name" value="C2"/>
    <property type="match status" value="1"/>
</dbReference>
<dbReference type="PANTHER" id="PTHR37412:SF2">
    <property type="entry name" value="C2 DOMAIN-CONTAINING PROTEIN 5"/>
    <property type="match status" value="1"/>
</dbReference>
<dbReference type="GO" id="GO:0065002">
    <property type="term" value="P:intracellular protein transmembrane transport"/>
    <property type="evidence" value="ECO:0007669"/>
    <property type="project" value="TreeGrafter"/>
</dbReference>
<accession>A0A3R6Y6M1</accession>
<dbReference type="InterPro" id="IPR056431">
    <property type="entry name" value="C2CD5_YbjQ-rel_dom"/>
</dbReference>
<dbReference type="VEuPathDB" id="FungiDB:H310_09046"/>
<feature type="domain" description="C2" evidence="1">
    <location>
        <begin position="1"/>
        <end position="108"/>
    </location>
</feature>
<dbReference type="GO" id="GO:0005886">
    <property type="term" value="C:plasma membrane"/>
    <property type="evidence" value="ECO:0007669"/>
    <property type="project" value="TreeGrafter"/>
</dbReference>
<dbReference type="GO" id="GO:0005509">
    <property type="term" value="F:calcium ion binding"/>
    <property type="evidence" value="ECO:0007669"/>
    <property type="project" value="TreeGrafter"/>
</dbReference>
<protein>
    <recommendedName>
        <fullName evidence="1">C2 domain-containing protein</fullName>
    </recommendedName>
</protein>
<organism evidence="2 3">
    <name type="scientific">Aphanomyces invadans</name>
    <dbReference type="NCBI Taxonomy" id="157072"/>
    <lineage>
        <taxon>Eukaryota</taxon>
        <taxon>Sar</taxon>
        <taxon>Stramenopiles</taxon>
        <taxon>Oomycota</taxon>
        <taxon>Saprolegniomycetes</taxon>
        <taxon>Saprolegniales</taxon>
        <taxon>Verrucalvaceae</taxon>
        <taxon>Aphanomyces</taxon>
    </lineage>
</organism>
<dbReference type="PANTHER" id="PTHR37412">
    <property type="entry name" value="C2 DOMAIN-CONTAINING PROTEIN 5"/>
    <property type="match status" value="1"/>
</dbReference>
<keyword evidence="3" id="KW-1185">Reference proteome</keyword>
<dbReference type="InterPro" id="IPR000008">
    <property type="entry name" value="C2_dom"/>
</dbReference>
<reference evidence="2 3" key="1">
    <citation type="submission" date="2018-08" db="EMBL/GenBank/DDBJ databases">
        <title>Aphanomyces genome sequencing and annotation.</title>
        <authorList>
            <person name="Minardi D."/>
            <person name="Oidtmann B."/>
            <person name="Van Der Giezen M."/>
            <person name="Studholme D.J."/>
        </authorList>
    </citation>
    <scope>NUCLEOTIDE SEQUENCE [LARGE SCALE GENOMIC DNA]</scope>
    <source>
        <strain evidence="2 3">NJM0002</strain>
    </source>
</reference>
<evidence type="ECO:0000259" key="1">
    <source>
        <dbReference type="PROSITE" id="PS50004"/>
    </source>
</evidence>
<dbReference type="Pfam" id="PF00168">
    <property type="entry name" value="C2"/>
    <property type="match status" value="1"/>
</dbReference>
<evidence type="ECO:0000313" key="3">
    <source>
        <dbReference type="Proteomes" id="UP000285060"/>
    </source>
</evidence>
<dbReference type="SUPFAM" id="SSF49562">
    <property type="entry name" value="C2 domain (Calcium/lipid-binding domain, CaLB)"/>
    <property type="match status" value="1"/>
</dbReference>
<dbReference type="GO" id="GO:0005544">
    <property type="term" value="F:calcium-dependent phospholipid binding"/>
    <property type="evidence" value="ECO:0007669"/>
    <property type="project" value="InterPro"/>
</dbReference>
<dbReference type="EMBL" id="QUSY01000651">
    <property type="protein sequence ID" value="RHY28073.1"/>
    <property type="molecule type" value="Genomic_DNA"/>
</dbReference>
<name>A0A3R6Y6M1_9STRA</name>
<dbReference type="InterPro" id="IPR035892">
    <property type="entry name" value="C2_domain_sf"/>
</dbReference>
<evidence type="ECO:0000313" key="2">
    <source>
        <dbReference type="EMBL" id="RHY28073.1"/>
    </source>
</evidence>
<dbReference type="AlphaFoldDB" id="A0A3R6Y6M1"/>
<proteinExistence type="predicted"/>
<dbReference type="SMART" id="SM00239">
    <property type="entry name" value="C2"/>
    <property type="match status" value="1"/>
</dbReference>
<dbReference type="GO" id="GO:0090314">
    <property type="term" value="P:positive regulation of protein targeting to membrane"/>
    <property type="evidence" value="ECO:0007669"/>
    <property type="project" value="TreeGrafter"/>
</dbReference>
<dbReference type="Gene3D" id="2.60.40.150">
    <property type="entry name" value="C2 domain"/>
    <property type="match status" value="1"/>
</dbReference>
<dbReference type="Proteomes" id="UP000285060">
    <property type="component" value="Unassembled WGS sequence"/>
</dbReference>
<dbReference type="InterPro" id="IPR038983">
    <property type="entry name" value="C2CD5"/>
</dbReference>
<comment type="caution">
    <text evidence="2">The sequence shown here is derived from an EMBL/GenBank/DDBJ whole genome shotgun (WGS) entry which is preliminary data.</text>
</comment>
<sequence length="425" mass="46587">MPCTIKIRLVEARGLPVVERASKVTDAYVDITFASFEARSTVSKKSLTPRWDEEFRFDVADDNVLQSQPIMFKVMDHDVYTTDATIGIVYVDLNCILMKEGSSVQGWYPIYDTLLGVRGELHLVIRLHYFGDINPFRESSAGVQFFSLSTLDPAIFTTQRVLGFVEELVVHADPEYSWSDSFRTSRKSNEYRQMLLYKLSSQVSTMVSNVFSRSTSSLERRQVGKKALDLGGNAVLGYRQFFDVEGDSGMVARACGTAVFLVPTDKSQDAAAPAAAVPSTSVASSSSMPTESDVETLMSGLLYNKRGLNNDDSAPPSATSRWNPSCCALADCFDFILPWRATMWQVRAHAQSLQCSFVLGYIESCTIHDDVCVMSASGTAAVVKYAKKPRRPTGIVASDVALAVASVEGSDASPQLQSGAFRTYG</sequence>
<dbReference type="GO" id="GO:0010828">
    <property type="term" value="P:positive regulation of D-glucose transmembrane transport"/>
    <property type="evidence" value="ECO:0007669"/>
    <property type="project" value="TreeGrafter"/>
</dbReference>
<dbReference type="GO" id="GO:0072659">
    <property type="term" value="P:protein localization to plasma membrane"/>
    <property type="evidence" value="ECO:0007669"/>
    <property type="project" value="TreeGrafter"/>
</dbReference>
<dbReference type="Pfam" id="PF23025">
    <property type="entry name" value="YbjQ_2"/>
    <property type="match status" value="2"/>
</dbReference>
<dbReference type="GO" id="GO:0031340">
    <property type="term" value="P:positive regulation of vesicle fusion"/>
    <property type="evidence" value="ECO:0007669"/>
    <property type="project" value="TreeGrafter"/>
</dbReference>
<gene>
    <name evidence="2" type="ORF">DYB32_006283</name>
</gene>